<keyword evidence="2" id="KW-0813">Transport</keyword>
<dbReference type="GO" id="GO:0015293">
    <property type="term" value="F:symporter activity"/>
    <property type="evidence" value="ECO:0007669"/>
    <property type="project" value="UniProtKB-KW"/>
</dbReference>
<feature type="domain" description="Major facilitator superfamily (MFS) profile" evidence="9">
    <location>
        <begin position="1"/>
        <end position="120"/>
    </location>
</feature>
<evidence type="ECO:0000256" key="2">
    <source>
        <dbReference type="ARBA" id="ARBA00022448"/>
    </source>
</evidence>
<evidence type="ECO:0000256" key="4">
    <source>
        <dbReference type="ARBA" id="ARBA00022692"/>
    </source>
</evidence>
<evidence type="ECO:0000256" key="8">
    <source>
        <dbReference type="SAM" id="Phobius"/>
    </source>
</evidence>
<proteinExistence type="predicted"/>
<protein>
    <submittedName>
        <fullName evidence="10">MHS family proline/betaine transporter-like MFS transporter</fullName>
    </submittedName>
</protein>
<accession>A0A562PXS7</accession>
<keyword evidence="7 8" id="KW-0472">Membrane</keyword>
<evidence type="ECO:0000313" key="11">
    <source>
        <dbReference type="Proteomes" id="UP000316905"/>
    </source>
</evidence>
<dbReference type="PROSITE" id="PS50850">
    <property type="entry name" value="MFS"/>
    <property type="match status" value="1"/>
</dbReference>
<comment type="subcellular location">
    <subcellularLocation>
        <location evidence="1">Cell membrane</location>
        <topology evidence="1">Multi-pass membrane protein</topology>
    </subcellularLocation>
</comment>
<dbReference type="EMBL" id="VLKY01000018">
    <property type="protein sequence ID" value="TWI49262.1"/>
    <property type="molecule type" value="Genomic_DNA"/>
</dbReference>
<gene>
    <name evidence="10" type="ORF">IQ22_04064</name>
</gene>
<dbReference type="Gene3D" id="1.20.1250.20">
    <property type="entry name" value="MFS general substrate transporter like domains"/>
    <property type="match status" value="1"/>
</dbReference>
<reference evidence="10 11" key="1">
    <citation type="journal article" date="2015" name="Stand. Genomic Sci.">
        <title>Genomic Encyclopedia of Bacterial and Archaeal Type Strains, Phase III: the genomes of soil and plant-associated and newly described type strains.</title>
        <authorList>
            <person name="Whitman W.B."/>
            <person name="Woyke T."/>
            <person name="Klenk H.P."/>
            <person name="Zhou Y."/>
            <person name="Lilburn T.G."/>
            <person name="Beck B.J."/>
            <person name="De Vos P."/>
            <person name="Vandamme P."/>
            <person name="Eisen J.A."/>
            <person name="Garrity G."/>
            <person name="Hugenholtz P."/>
            <person name="Kyrpides N.C."/>
        </authorList>
    </citation>
    <scope>NUCLEOTIDE SEQUENCE [LARGE SCALE GENOMIC DNA]</scope>
    <source>
        <strain evidence="10 11">CGMCC 1.6858</strain>
    </source>
</reference>
<dbReference type="InterPro" id="IPR036259">
    <property type="entry name" value="MFS_trans_sf"/>
</dbReference>
<keyword evidence="4 8" id="KW-0812">Transmembrane</keyword>
<comment type="caution">
    <text evidence="10">The sequence shown here is derived from an EMBL/GenBank/DDBJ whole genome shotgun (WGS) entry which is preliminary data.</text>
</comment>
<evidence type="ECO:0000256" key="7">
    <source>
        <dbReference type="ARBA" id="ARBA00023136"/>
    </source>
</evidence>
<feature type="transmembrane region" description="Helical" evidence="8">
    <location>
        <begin position="98"/>
        <end position="117"/>
    </location>
</feature>
<name>A0A562PXS7_9PSED</name>
<evidence type="ECO:0000256" key="6">
    <source>
        <dbReference type="ARBA" id="ARBA00022989"/>
    </source>
</evidence>
<organism evidence="10 11">
    <name type="scientific">Pseudomonas duriflava</name>
    <dbReference type="NCBI Taxonomy" id="459528"/>
    <lineage>
        <taxon>Bacteria</taxon>
        <taxon>Pseudomonadati</taxon>
        <taxon>Pseudomonadota</taxon>
        <taxon>Gammaproteobacteria</taxon>
        <taxon>Pseudomonadales</taxon>
        <taxon>Pseudomonadaceae</taxon>
        <taxon>Pseudomonas</taxon>
    </lineage>
</organism>
<dbReference type="InterPro" id="IPR051084">
    <property type="entry name" value="H+-coupled_symporters"/>
</dbReference>
<evidence type="ECO:0000313" key="10">
    <source>
        <dbReference type="EMBL" id="TWI49262.1"/>
    </source>
</evidence>
<feature type="transmembrane region" description="Helical" evidence="8">
    <location>
        <begin position="65"/>
        <end position="86"/>
    </location>
</feature>
<evidence type="ECO:0000256" key="3">
    <source>
        <dbReference type="ARBA" id="ARBA00022475"/>
    </source>
</evidence>
<dbReference type="InterPro" id="IPR020846">
    <property type="entry name" value="MFS_dom"/>
</dbReference>
<dbReference type="PANTHER" id="PTHR43528:SF1">
    <property type="entry name" value="ALPHA-KETOGLUTARATE PERMEASE"/>
    <property type="match status" value="1"/>
</dbReference>
<keyword evidence="3" id="KW-1003">Cell membrane</keyword>
<keyword evidence="11" id="KW-1185">Reference proteome</keyword>
<keyword evidence="5" id="KW-0769">Symport</keyword>
<dbReference type="GO" id="GO:0005886">
    <property type="term" value="C:plasma membrane"/>
    <property type="evidence" value="ECO:0007669"/>
    <property type="project" value="UniProtKB-SubCell"/>
</dbReference>
<evidence type="ECO:0000259" key="9">
    <source>
        <dbReference type="PROSITE" id="PS50850"/>
    </source>
</evidence>
<keyword evidence="6 8" id="KW-1133">Transmembrane helix</keyword>
<evidence type="ECO:0000256" key="1">
    <source>
        <dbReference type="ARBA" id="ARBA00004651"/>
    </source>
</evidence>
<dbReference type="PANTHER" id="PTHR43528">
    <property type="entry name" value="ALPHA-KETOGLUTARATE PERMEASE"/>
    <property type="match status" value="1"/>
</dbReference>
<dbReference type="Proteomes" id="UP000316905">
    <property type="component" value="Unassembled WGS sequence"/>
</dbReference>
<dbReference type="AlphaFoldDB" id="A0A562PXS7"/>
<evidence type="ECO:0000256" key="5">
    <source>
        <dbReference type="ARBA" id="ARBA00022847"/>
    </source>
</evidence>
<sequence>MVASSAVFAITIYPAFMYLSLNATLAGLLTVLVWLSLLKAMYFGGLPALIAELFPTKVRATGMALSYNIGTTVFGSFTPFFITWLIGLSGSKMSPAFYLLFTGLLSLVALMTIRHCVKLS</sequence>
<dbReference type="SUPFAM" id="SSF103473">
    <property type="entry name" value="MFS general substrate transporter"/>
    <property type="match status" value="1"/>
</dbReference>